<dbReference type="EMBL" id="BSEN01000005">
    <property type="protein sequence ID" value="GLJ75645.1"/>
    <property type="molecule type" value="Genomic_DNA"/>
</dbReference>
<organism evidence="4 5">
    <name type="scientific">Leifsonia poae</name>
    <dbReference type="NCBI Taxonomy" id="110933"/>
    <lineage>
        <taxon>Bacteria</taxon>
        <taxon>Bacillati</taxon>
        <taxon>Actinomycetota</taxon>
        <taxon>Actinomycetes</taxon>
        <taxon>Micrococcales</taxon>
        <taxon>Microbacteriaceae</taxon>
        <taxon>Leifsonia</taxon>
    </lineage>
</organism>
<dbReference type="AlphaFoldDB" id="A0A9W6LZ73"/>
<evidence type="ECO:0000313" key="4">
    <source>
        <dbReference type="EMBL" id="GLJ75645.1"/>
    </source>
</evidence>
<evidence type="ECO:0000256" key="1">
    <source>
        <dbReference type="ARBA" id="ARBA00022679"/>
    </source>
</evidence>
<dbReference type="SUPFAM" id="SSF55729">
    <property type="entry name" value="Acyl-CoA N-acyltransferases (Nat)"/>
    <property type="match status" value="1"/>
</dbReference>
<keyword evidence="1" id="KW-0808">Transferase</keyword>
<dbReference type="InterPro" id="IPR050832">
    <property type="entry name" value="Bact_Acetyltransf"/>
</dbReference>
<feature type="domain" description="N-acetyltransferase" evidence="3">
    <location>
        <begin position="4"/>
        <end position="167"/>
    </location>
</feature>
<proteinExistence type="predicted"/>
<keyword evidence="2" id="KW-0012">Acyltransferase</keyword>
<evidence type="ECO:0000313" key="5">
    <source>
        <dbReference type="Proteomes" id="UP001142372"/>
    </source>
</evidence>
<dbReference type="Proteomes" id="UP001142372">
    <property type="component" value="Unassembled WGS sequence"/>
</dbReference>
<dbReference type="InterPro" id="IPR016181">
    <property type="entry name" value="Acyl_CoA_acyltransferase"/>
</dbReference>
<dbReference type="RefSeq" id="WP_271176328.1">
    <property type="nucleotide sequence ID" value="NZ_BAAAJO010000003.1"/>
</dbReference>
<dbReference type="CDD" id="cd04301">
    <property type="entry name" value="NAT_SF"/>
    <property type="match status" value="1"/>
</dbReference>
<gene>
    <name evidence="4" type="ORF">GCM10017584_12190</name>
</gene>
<dbReference type="GO" id="GO:0016747">
    <property type="term" value="F:acyltransferase activity, transferring groups other than amino-acyl groups"/>
    <property type="evidence" value="ECO:0007669"/>
    <property type="project" value="InterPro"/>
</dbReference>
<protein>
    <recommendedName>
        <fullName evidence="3">N-acetyltransferase domain-containing protein</fullName>
    </recommendedName>
</protein>
<dbReference type="PANTHER" id="PTHR43877:SF2">
    <property type="entry name" value="AMINOALKYLPHOSPHONATE N-ACETYLTRANSFERASE-RELATED"/>
    <property type="match status" value="1"/>
</dbReference>
<reference evidence="4" key="1">
    <citation type="journal article" date="2014" name="Int. J. Syst. Evol. Microbiol.">
        <title>Complete genome sequence of Corynebacterium casei LMG S-19264T (=DSM 44701T), isolated from a smear-ripened cheese.</title>
        <authorList>
            <consortium name="US DOE Joint Genome Institute (JGI-PGF)"/>
            <person name="Walter F."/>
            <person name="Albersmeier A."/>
            <person name="Kalinowski J."/>
            <person name="Ruckert C."/>
        </authorList>
    </citation>
    <scope>NUCLEOTIDE SEQUENCE</scope>
    <source>
        <strain evidence="4">VKM Ac-1401</strain>
    </source>
</reference>
<dbReference type="PROSITE" id="PS51186">
    <property type="entry name" value="GNAT"/>
    <property type="match status" value="1"/>
</dbReference>
<comment type="caution">
    <text evidence="4">The sequence shown here is derived from an EMBL/GenBank/DDBJ whole genome shotgun (WGS) entry which is preliminary data.</text>
</comment>
<dbReference type="PANTHER" id="PTHR43877">
    <property type="entry name" value="AMINOALKYLPHOSPHONATE N-ACETYLTRANSFERASE-RELATED-RELATED"/>
    <property type="match status" value="1"/>
</dbReference>
<name>A0A9W6LZ73_9MICO</name>
<dbReference type="Gene3D" id="3.40.630.30">
    <property type="match status" value="1"/>
</dbReference>
<evidence type="ECO:0000259" key="3">
    <source>
        <dbReference type="PROSITE" id="PS51186"/>
    </source>
</evidence>
<keyword evidence="5" id="KW-1185">Reference proteome</keyword>
<dbReference type="Pfam" id="PF00583">
    <property type="entry name" value="Acetyltransf_1"/>
    <property type="match status" value="1"/>
</dbReference>
<sequence length="167" mass="18890">MSGWRVRPSTEEDWRAYRAIRLEMLADTPIAFLETLERAQRHPDEHWQNRAANSSTSSRLFAAVDDDGTWLGTMGGFLATGARDPHLVGVYITPRFRGRAHGVADALLDAVIAWAAERSGRLLLQVHERNETAIRFYRRRGFELTGATEPYPLDRTALELEMALPLT</sequence>
<accession>A0A9W6LZ73</accession>
<reference evidence="4" key="2">
    <citation type="submission" date="2023-01" db="EMBL/GenBank/DDBJ databases">
        <authorList>
            <person name="Sun Q."/>
            <person name="Evtushenko L."/>
        </authorList>
    </citation>
    <scope>NUCLEOTIDE SEQUENCE</scope>
    <source>
        <strain evidence="4">VKM Ac-1401</strain>
    </source>
</reference>
<evidence type="ECO:0000256" key="2">
    <source>
        <dbReference type="ARBA" id="ARBA00023315"/>
    </source>
</evidence>
<dbReference type="InterPro" id="IPR000182">
    <property type="entry name" value="GNAT_dom"/>
</dbReference>